<accession>A0ABY0ZFQ4</accession>
<keyword evidence="1" id="KW-1133">Transmembrane helix</keyword>
<name>A0ABY0ZFQ4_9PSED</name>
<keyword evidence="3" id="KW-1185">Reference proteome</keyword>
<dbReference type="EMBL" id="FNTT01000002">
    <property type="protein sequence ID" value="SEE60944.1"/>
    <property type="molecule type" value="Genomic_DNA"/>
</dbReference>
<dbReference type="Proteomes" id="UP000183915">
    <property type="component" value="Unassembled WGS sequence"/>
</dbReference>
<feature type="transmembrane region" description="Helical" evidence="1">
    <location>
        <begin position="154"/>
        <end position="174"/>
    </location>
</feature>
<dbReference type="InterPro" id="IPR009339">
    <property type="entry name" value="DUF998"/>
</dbReference>
<comment type="caution">
    <text evidence="2">The sequence shown here is derived from an EMBL/GenBank/DDBJ whole genome shotgun (WGS) entry which is preliminary data.</text>
</comment>
<protein>
    <recommendedName>
        <fullName evidence="4">DUF998 domain-containing protein</fullName>
    </recommendedName>
</protein>
<dbReference type="RefSeq" id="WP_053187957.1">
    <property type="nucleotide sequence ID" value="NZ_FNTT01000002.1"/>
</dbReference>
<evidence type="ECO:0008006" key="4">
    <source>
        <dbReference type="Google" id="ProtNLM"/>
    </source>
</evidence>
<feature type="transmembrane region" description="Helical" evidence="1">
    <location>
        <begin position="83"/>
        <end position="103"/>
    </location>
</feature>
<proteinExistence type="predicted"/>
<reference evidence="2 3" key="1">
    <citation type="submission" date="2016-10" db="EMBL/GenBank/DDBJ databases">
        <authorList>
            <person name="Varghese N."/>
            <person name="Submissions S."/>
        </authorList>
    </citation>
    <scope>NUCLEOTIDE SEQUENCE [LARGE SCALE GENOMIC DNA]</scope>
    <source>
        <strain evidence="2 3">BS3780</strain>
    </source>
</reference>
<sequence>MKTIDRALLSCGILIPFWLFLGVTLTARAYPGYSHLDQAMSQLGAAGAPTHSFSAWLNNFPLGVMFVLFAIGVARRFKASPMALFSAVLIFVHGLASFATGYFSCDQGCAPVQPSVSQQSHNLAGLVMFISLTLAGALWTFLGKSLLSSSRFAMLSAICVVLAIVTVMLMAMAFADGHLFGLYQRLNYGVSVVWTASLAVVALQDPLSKQQGVAVLAQRFRGGR</sequence>
<keyword evidence="1" id="KW-0472">Membrane</keyword>
<feature type="transmembrane region" description="Helical" evidence="1">
    <location>
        <begin position="53"/>
        <end position="71"/>
    </location>
</feature>
<gene>
    <name evidence="2" type="ORF">SAMN04490188_4687</name>
</gene>
<feature type="transmembrane region" description="Helical" evidence="1">
    <location>
        <begin position="123"/>
        <end position="142"/>
    </location>
</feature>
<organism evidence="2 3">
    <name type="scientific">Pseudomonas kilonensis</name>
    <dbReference type="NCBI Taxonomy" id="132476"/>
    <lineage>
        <taxon>Bacteria</taxon>
        <taxon>Pseudomonadati</taxon>
        <taxon>Pseudomonadota</taxon>
        <taxon>Gammaproteobacteria</taxon>
        <taxon>Pseudomonadales</taxon>
        <taxon>Pseudomonadaceae</taxon>
        <taxon>Pseudomonas</taxon>
    </lineage>
</organism>
<evidence type="ECO:0000256" key="1">
    <source>
        <dbReference type="SAM" id="Phobius"/>
    </source>
</evidence>
<evidence type="ECO:0000313" key="2">
    <source>
        <dbReference type="EMBL" id="SEE60944.1"/>
    </source>
</evidence>
<keyword evidence="1" id="KW-0812">Transmembrane</keyword>
<dbReference type="Pfam" id="PF06197">
    <property type="entry name" value="DUF998"/>
    <property type="match status" value="1"/>
</dbReference>
<evidence type="ECO:0000313" key="3">
    <source>
        <dbReference type="Proteomes" id="UP000183915"/>
    </source>
</evidence>